<protein>
    <recommendedName>
        <fullName evidence="2">histidine kinase</fullName>
        <ecNumber evidence="2">2.7.13.3</ecNumber>
    </recommendedName>
</protein>
<dbReference type="SUPFAM" id="SSF47384">
    <property type="entry name" value="Homodimeric domain of signal transducing histidine kinase"/>
    <property type="match status" value="1"/>
</dbReference>
<dbReference type="CDD" id="cd00082">
    <property type="entry name" value="HisKA"/>
    <property type="match status" value="1"/>
</dbReference>
<dbReference type="Pfam" id="PF00072">
    <property type="entry name" value="Response_reg"/>
    <property type="match status" value="2"/>
</dbReference>
<dbReference type="EMBL" id="FOLQ01000002">
    <property type="protein sequence ID" value="SFC72186.1"/>
    <property type="molecule type" value="Genomic_DNA"/>
</dbReference>
<gene>
    <name evidence="11" type="ORF">SAMN05216167_102234</name>
</gene>
<dbReference type="InterPro" id="IPR009057">
    <property type="entry name" value="Homeodomain-like_sf"/>
</dbReference>
<feature type="domain" description="Histidine kinase" evidence="9">
    <location>
        <begin position="148"/>
        <end position="372"/>
    </location>
</feature>
<dbReference type="SUPFAM" id="SSF46689">
    <property type="entry name" value="Homeodomain-like"/>
    <property type="match status" value="1"/>
</dbReference>
<evidence type="ECO:0000256" key="2">
    <source>
        <dbReference type="ARBA" id="ARBA00012438"/>
    </source>
</evidence>
<dbReference type="SMART" id="SM00388">
    <property type="entry name" value="HisKA"/>
    <property type="match status" value="1"/>
</dbReference>
<dbReference type="SUPFAM" id="SSF52172">
    <property type="entry name" value="CheY-like"/>
    <property type="match status" value="2"/>
</dbReference>
<comment type="catalytic activity">
    <reaction evidence="1">
        <text>ATP + protein L-histidine = ADP + protein N-phospho-L-histidine.</text>
        <dbReference type="EC" id="2.7.13.3"/>
    </reaction>
</comment>
<reference evidence="11 12" key="1">
    <citation type="submission" date="2016-10" db="EMBL/GenBank/DDBJ databases">
        <authorList>
            <person name="de Groot N.N."/>
        </authorList>
    </citation>
    <scope>NUCLEOTIDE SEQUENCE [LARGE SCALE GENOMIC DNA]</scope>
    <source>
        <strain evidence="11 12">DSM 26130</strain>
    </source>
</reference>
<keyword evidence="6" id="KW-0804">Transcription</keyword>
<feature type="domain" description="Response regulatory" evidence="10">
    <location>
        <begin position="412"/>
        <end position="527"/>
    </location>
</feature>
<dbReference type="EC" id="2.7.13.3" evidence="2"/>
<feature type="domain" description="HTH araC/xylS-type" evidence="8">
    <location>
        <begin position="559"/>
        <end position="657"/>
    </location>
</feature>
<feature type="domain" description="Response regulatory" evidence="10">
    <location>
        <begin position="4"/>
        <end position="123"/>
    </location>
</feature>
<dbReference type="InterPro" id="IPR011006">
    <property type="entry name" value="CheY-like_superfamily"/>
</dbReference>
<keyword evidence="3 7" id="KW-0597">Phosphoprotein</keyword>
<sequence length="660" mass="74042">MSTKILVVDDEEDIVSLIQQLFRHKIQEGAYQFRFASGGRQALEMLQTEADFDVLLVDINMPDMDGLTLLGYLPNLLPNGRAVMVSAYGDMNNVRAAMNRGAFDFVFKPINMGDLELTIQKTALHVSQLRQSVHLQQIAELKTRLFDNITHEFRTPLTLILSPVERLMSEQDESQRTYRDLLSIERNARHLLRLINQLLDLAKLETGHLEVYAKPGNLREFFEQLVQAFIPLADQQGILLTYHTDVMGTWLFDAEKVGQIMYNLIANAIKFTARANHQEGYIVVQLEADAGIRLTVSDSGVGIPASNLPYIFDRFYQVDPSTKRLQSGTGIGLSLVKELAELMGGNVSVQSTIGTATTPSGSLFSVTLPMECLSADEEPVDDTLALWDWFPASPIKQEDSPLDDTVAADAPLVVVVEDNDELRSFLSHELAHQYRVMTAATGDLGWQLIQAELPDIVISDVMMPGLDGYELTHYIKTTPATDHIAVILLTAKAASDSRLAGLRQGADDYLTKPFQFEELSLRLRNLITRQQRLRTLYQQQLVKHELPQPLETVQTGWLKTLYTALETHLDDSSLNVERLAGIMMMSSKTLLRKVHSLTQLSTNELIRQYRLRKAADLLRAGHSVSETAYMVGFETPSYFGQCFKEVYQVTPKEFASSVTV</sequence>
<dbReference type="InterPro" id="IPR003661">
    <property type="entry name" value="HisK_dim/P_dom"/>
</dbReference>
<dbReference type="RefSeq" id="WP_093824072.1">
    <property type="nucleotide sequence ID" value="NZ_FOLQ01000002.1"/>
</dbReference>
<dbReference type="InterPro" id="IPR018062">
    <property type="entry name" value="HTH_AraC-typ_CS"/>
</dbReference>
<dbReference type="GO" id="GO:0003700">
    <property type="term" value="F:DNA-binding transcription factor activity"/>
    <property type="evidence" value="ECO:0007669"/>
    <property type="project" value="InterPro"/>
</dbReference>
<keyword evidence="5" id="KW-0238">DNA-binding</keyword>
<dbReference type="SMART" id="SM00342">
    <property type="entry name" value="HTH_ARAC"/>
    <property type="match status" value="1"/>
</dbReference>
<dbReference type="FunFam" id="1.10.287.130:FF:000045">
    <property type="entry name" value="Two-component system sensor histidine kinase/response regulator"/>
    <property type="match status" value="1"/>
</dbReference>
<evidence type="ECO:0000256" key="5">
    <source>
        <dbReference type="ARBA" id="ARBA00023125"/>
    </source>
</evidence>
<accession>A0A1I1LGV9</accession>
<dbReference type="Gene3D" id="3.30.565.10">
    <property type="entry name" value="Histidine kinase-like ATPase, C-terminal domain"/>
    <property type="match status" value="1"/>
</dbReference>
<feature type="modified residue" description="4-aspartylphosphate" evidence="7">
    <location>
        <position position="58"/>
    </location>
</feature>
<dbReference type="InterPro" id="IPR036890">
    <property type="entry name" value="HATPase_C_sf"/>
</dbReference>
<feature type="modified residue" description="4-aspartylphosphate" evidence="7">
    <location>
        <position position="460"/>
    </location>
</feature>
<dbReference type="InterPro" id="IPR018060">
    <property type="entry name" value="HTH_AraC"/>
</dbReference>
<dbReference type="PROSITE" id="PS00041">
    <property type="entry name" value="HTH_ARAC_FAMILY_1"/>
    <property type="match status" value="1"/>
</dbReference>
<dbReference type="CDD" id="cd17574">
    <property type="entry name" value="REC_OmpR"/>
    <property type="match status" value="1"/>
</dbReference>
<dbReference type="SUPFAM" id="SSF55874">
    <property type="entry name" value="ATPase domain of HSP90 chaperone/DNA topoisomerase II/histidine kinase"/>
    <property type="match status" value="1"/>
</dbReference>
<dbReference type="Pfam" id="PF02518">
    <property type="entry name" value="HATPase_c"/>
    <property type="match status" value="1"/>
</dbReference>
<dbReference type="InterPro" id="IPR004358">
    <property type="entry name" value="Sig_transdc_His_kin-like_C"/>
</dbReference>
<dbReference type="InterPro" id="IPR003594">
    <property type="entry name" value="HATPase_dom"/>
</dbReference>
<name>A0A1I1LGV9_9BACT</name>
<dbReference type="AlphaFoldDB" id="A0A1I1LGV9"/>
<dbReference type="GO" id="GO:0043565">
    <property type="term" value="F:sequence-specific DNA binding"/>
    <property type="evidence" value="ECO:0007669"/>
    <property type="project" value="InterPro"/>
</dbReference>
<proteinExistence type="predicted"/>
<dbReference type="PROSITE" id="PS01124">
    <property type="entry name" value="HTH_ARAC_FAMILY_2"/>
    <property type="match status" value="1"/>
</dbReference>
<dbReference type="InterPro" id="IPR001789">
    <property type="entry name" value="Sig_transdc_resp-reg_receiver"/>
</dbReference>
<evidence type="ECO:0000256" key="6">
    <source>
        <dbReference type="ARBA" id="ARBA00023163"/>
    </source>
</evidence>
<dbReference type="PANTHER" id="PTHR43547:SF2">
    <property type="entry name" value="HYBRID SIGNAL TRANSDUCTION HISTIDINE KINASE C"/>
    <property type="match status" value="1"/>
</dbReference>
<dbReference type="CDD" id="cd16922">
    <property type="entry name" value="HATPase_EvgS-ArcB-TorS-like"/>
    <property type="match status" value="1"/>
</dbReference>
<organism evidence="11 12">
    <name type="scientific">Spirosoma endophyticum</name>
    <dbReference type="NCBI Taxonomy" id="662367"/>
    <lineage>
        <taxon>Bacteria</taxon>
        <taxon>Pseudomonadati</taxon>
        <taxon>Bacteroidota</taxon>
        <taxon>Cytophagia</taxon>
        <taxon>Cytophagales</taxon>
        <taxon>Cytophagaceae</taxon>
        <taxon>Spirosoma</taxon>
    </lineage>
</organism>
<evidence type="ECO:0000259" key="8">
    <source>
        <dbReference type="PROSITE" id="PS01124"/>
    </source>
</evidence>
<dbReference type="Gene3D" id="1.10.287.130">
    <property type="match status" value="1"/>
</dbReference>
<dbReference type="InterPro" id="IPR005467">
    <property type="entry name" value="His_kinase_dom"/>
</dbReference>
<evidence type="ECO:0000256" key="7">
    <source>
        <dbReference type="PROSITE-ProRule" id="PRU00169"/>
    </source>
</evidence>
<dbReference type="GO" id="GO:0000155">
    <property type="term" value="F:phosphorelay sensor kinase activity"/>
    <property type="evidence" value="ECO:0007669"/>
    <property type="project" value="InterPro"/>
</dbReference>
<dbReference type="Pfam" id="PF00512">
    <property type="entry name" value="HisKA"/>
    <property type="match status" value="1"/>
</dbReference>
<dbReference type="PANTHER" id="PTHR43547">
    <property type="entry name" value="TWO-COMPONENT HISTIDINE KINASE"/>
    <property type="match status" value="1"/>
</dbReference>
<keyword evidence="11" id="KW-0808">Transferase</keyword>
<dbReference type="Proteomes" id="UP000198598">
    <property type="component" value="Unassembled WGS sequence"/>
</dbReference>
<keyword evidence="11" id="KW-0418">Kinase</keyword>
<dbReference type="PRINTS" id="PR00344">
    <property type="entry name" value="BCTRLSENSOR"/>
</dbReference>
<evidence type="ECO:0000259" key="10">
    <source>
        <dbReference type="PROSITE" id="PS50110"/>
    </source>
</evidence>
<dbReference type="Gene3D" id="3.40.50.2300">
    <property type="match status" value="2"/>
</dbReference>
<dbReference type="PROSITE" id="PS50109">
    <property type="entry name" value="HIS_KIN"/>
    <property type="match status" value="1"/>
</dbReference>
<dbReference type="InterPro" id="IPR036097">
    <property type="entry name" value="HisK_dim/P_sf"/>
</dbReference>
<evidence type="ECO:0000256" key="4">
    <source>
        <dbReference type="ARBA" id="ARBA00023015"/>
    </source>
</evidence>
<dbReference type="SMART" id="SM00448">
    <property type="entry name" value="REC"/>
    <property type="match status" value="2"/>
</dbReference>
<dbReference type="STRING" id="662367.SAMN05216167_102234"/>
<evidence type="ECO:0000313" key="12">
    <source>
        <dbReference type="Proteomes" id="UP000198598"/>
    </source>
</evidence>
<dbReference type="PROSITE" id="PS50110">
    <property type="entry name" value="RESPONSE_REGULATORY"/>
    <property type="match status" value="2"/>
</dbReference>
<dbReference type="OrthoDB" id="9797097at2"/>
<evidence type="ECO:0000313" key="11">
    <source>
        <dbReference type="EMBL" id="SFC72186.1"/>
    </source>
</evidence>
<keyword evidence="12" id="KW-1185">Reference proteome</keyword>
<evidence type="ECO:0000259" key="9">
    <source>
        <dbReference type="PROSITE" id="PS50109"/>
    </source>
</evidence>
<dbReference type="SMART" id="SM00387">
    <property type="entry name" value="HATPase_c"/>
    <property type="match status" value="1"/>
</dbReference>
<keyword evidence="4" id="KW-0805">Transcription regulation</keyword>
<dbReference type="Gene3D" id="1.10.10.60">
    <property type="entry name" value="Homeodomain-like"/>
    <property type="match status" value="1"/>
</dbReference>
<evidence type="ECO:0000256" key="3">
    <source>
        <dbReference type="ARBA" id="ARBA00022553"/>
    </source>
</evidence>
<dbReference type="Pfam" id="PF12833">
    <property type="entry name" value="HTH_18"/>
    <property type="match status" value="1"/>
</dbReference>
<evidence type="ECO:0000256" key="1">
    <source>
        <dbReference type="ARBA" id="ARBA00000085"/>
    </source>
</evidence>